<keyword evidence="1" id="KW-1133">Transmembrane helix</keyword>
<proteinExistence type="predicted"/>
<organism evidence="2 3">
    <name type="scientific">Cytobacillus purgationiresistens</name>
    <dbReference type="NCBI Taxonomy" id="863449"/>
    <lineage>
        <taxon>Bacteria</taxon>
        <taxon>Bacillati</taxon>
        <taxon>Bacillota</taxon>
        <taxon>Bacilli</taxon>
        <taxon>Bacillales</taxon>
        <taxon>Bacillaceae</taxon>
        <taxon>Cytobacillus</taxon>
    </lineage>
</organism>
<dbReference type="EMBL" id="JAUSUB010000001">
    <property type="protein sequence ID" value="MDQ0268382.1"/>
    <property type="molecule type" value="Genomic_DNA"/>
</dbReference>
<sequence length="184" mass="20759">MTLKKETELKIQKYIKQNTNLVASDELTYFEKLALHTNEKWMEAKRTAAKFKWTSQKNKEAQEDLMSYMSDYIEDCIMNGFSEEDAFEKAKVTFAVENPNNPLLKSDAEWLHHFDPNVAEAIGLYYAASMFIGLTSGALLGVILQMVILEESIGVLFFIVTGIGFIAGLGFGLLKNAKISLNNR</sequence>
<evidence type="ECO:0000313" key="3">
    <source>
        <dbReference type="Proteomes" id="UP001238088"/>
    </source>
</evidence>
<gene>
    <name evidence="2" type="ORF">J2S17_000251</name>
</gene>
<protein>
    <recommendedName>
        <fullName evidence="4">DUF1700 domain-containing protein</fullName>
    </recommendedName>
</protein>
<comment type="caution">
    <text evidence="2">The sequence shown here is derived from an EMBL/GenBank/DDBJ whole genome shotgun (WGS) entry which is preliminary data.</text>
</comment>
<feature type="transmembrane region" description="Helical" evidence="1">
    <location>
        <begin position="153"/>
        <end position="174"/>
    </location>
</feature>
<keyword evidence="1" id="KW-0472">Membrane</keyword>
<keyword evidence="3" id="KW-1185">Reference proteome</keyword>
<evidence type="ECO:0000313" key="2">
    <source>
        <dbReference type="EMBL" id="MDQ0268382.1"/>
    </source>
</evidence>
<dbReference type="RefSeq" id="WP_307471087.1">
    <property type="nucleotide sequence ID" value="NZ_JAUSUB010000001.1"/>
</dbReference>
<dbReference type="Proteomes" id="UP001238088">
    <property type="component" value="Unassembled WGS sequence"/>
</dbReference>
<keyword evidence="1" id="KW-0812">Transmembrane</keyword>
<reference evidence="2 3" key="1">
    <citation type="submission" date="2023-07" db="EMBL/GenBank/DDBJ databases">
        <title>Genomic Encyclopedia of Type Strains, Phase IV (KMG-IV): sequencing the most valuable type-strain genomes for metagenomic binning, comparative biology and taxonomic classification.</title>
        <authorList>
            <person name="Goeker M."/>
        </authorList>
    </citation>
    <scope>NUCLEOTIDE SEQUENCE [LARGE SCALE GENOMIC DNA]</scope>
    <source>
        <strain evidence="2 3">DSM 23494</strain>
    </source>
</reference>
<feature type="transmembrane region" description="Helical" evidence="1">
    <location>
        <begin position="124"/>
        <end position="147"/>
    </location>
</feature>
<evidence type="ECO:0008006" key="4">
    <source>
        <dbReference type="Google" id="ProtNLM"/>
    </source>
</evidence>
<name>A0ABU0AAV6_9BACI</name>
<accession>A0ABU0AAV6</accession>
<evidence type="ECO:0000256" key="1">
    <source>
        <dbReference type="SAM" id="Phobius"/>
    </source>
</evidence>